<feature type="compositionally biased region" description="Basic residues" evidence="2">
    <location>
        <begin position="842"/>
        <end position="853"/>
    </location>
</feature>
<feature type="region of interest" description="Disordered" evidence="2">
    <location>
        <begin position="549"/>
        <end position="572"/>
    </location>
</feature>
<dbReference type="Pfam" id="PF15402">
    <property type="entry name" value="MELT_2"/>
    <property type="match status" value="6"/>
</dbReference>
<dbReference type="InterPro" id="IPR033338">
    <property type="entry name" value="Spc105/Spc7"/>
</dbReference>
<feature type="compositionally biased region" description="Basic and acidic residues" evidence="2">
    <location>
        <begin position="126"/>
        <end position="156"/>
    </location>
</feature>
<dbReference type="GO" id="GO:0000776">
    <property type="term" value="C:kinetochore"/>
    <property type="evidence" value="ECO:0007669"/>
    <property type="project" value="TreeGrafter"/>
</dbReference>
<feature type="region of interest" description="Disordered" evidence="2">
    <location>
        <begin position="1"/>
        <end position="74"/>
    </location>
</feature>
<dbReference type="GO" id="GO:0007094">
    <property type="term" value="P:mitotic spindle assembly checkpoint signaling"/>
    <property type="evidence" value="ECO:0007669"/>
    <property type="project" value="TreeGrafter"/>
</dbReference>
<dbReference type="PANTHER" id="PTHR28260:SF1">
    <property type="entry name" value="SPINDLE POLE BODY COMPONENT SPC105"/>
    <property type="match status" value="1"/>
</dbReference>
<evidence type="ECO:0000256" key="1">
    <source>
        <dbReference type="SAM" id="Coils"/>
    </source>
</evidence>
<feature type="compositionally biased region" description="Polar residues" evidence="2">
    <location>
        <begin position="896"/>
        <end position="937"/>
    </location>
</feature>
<feature type="coiled-coil region" evidence="1">
    <location>
        <begin position="1148"/>
        <end position="1235"/>
    </location>
</feature>
<organism evidence="4 5">
    <name type="scientific">Cytospora paraplurivora</name>
    <dbReference type="NCBI Taxonomy" id="2898453"/>
    <lineage>
        <taxon>Eukaryota</taxon>
        <taxon>Fungi</taxon>
        <taxon>Dikarya</taxon>
        <taxon>Ascomycota</taxon>
        <taxon>Pezizomycotina</taxon>
        <taxon>Sordariomycetes</taxon>
        <taxon>Sordariomycetidae</taxon>
        <taxon>Diaporthales</taxon>
        <taxon>Cytosporaceae</taxon>
        <taxon>Cytospora</taxon>
    </lineage>
</organism>
<proteinExistence type="predicted"/>
<feature type="compositionally biased region" description="Basic and acidic residues" evidence="2">
    <location>
        <begin position="879"/>
        <end position="890"/>
    </location>
</feature>
<evidence type="ECO:0000256" key="2">
    <source>
        <dbReference type="SAM" id="MobiDB-lite"/>
    </source>
</evidence>
<evidence type="ECO:0000313" key="5">
    <source>
        <dbReference type="Proteomes" id="UP001320245"/>
    </source>
</evidence>
<dbReference type="InterPro" id="IPR040850">
    <property type="entry name" value="Knl1_RWD_C"/>
</dbReference>
<comment type="caution">
    <text evidence="4">The sequence shown here is derived from an EMBL/GenBank/DDBJ whole genome shotgun (WGS) entry which is preliminary data.</text>
</comment>
<dbReference type="GO" id="GO:0034501">
    <property type="term" value="P:protein localization to kinetochore"/>
    <property type="evidence" value="ECO:0007669"/>
    <property type="project" value="TreeGrafter"/>
</dbReference>
<dbReference type="SMART" id="SM00787">
    <property type="entry name" value="Spc7"/>
    <property type="match status" value="1"/>
</dbReference>
<sequence>MAGDTTLPATRRTRKSTSAMDMDNATIDLGAGATLAEGRKKSKSRSKSLGPGGVDALKAGSGNRRVSLAGPPRAIPRSILKPTVPLPEIPGYKPRHSYAAGTSGTENLPSPFHGDDSSSSGTKVALRTEEEQQAAAREREEQERLALEKEIKDRREARRKSLANRRVSFAAEATLHTFHEVEYMQDSTTSTDNTQRRASSAAAHPQAPPEEEYLAPNAAVPASTSPEQVEDTIADSPEDQHHLHQREPRRISGLPAHDNFDDQGDITMASTIYDSDSDEGDDVAEVQTEASNSDSDSDNDGTMMTVEAEEMTSASLASTRYGDEANTTTSSLDGALREAAQRAVKQSREPDEDEEVIAGFKGWSRKAREQRQAIASSQEQPASEDDVQSSPLKHSPEKHDVDDGTEMTMDMDMDITNVVGGIIRTNPSSSPRQAEQEDMSMDVTNVYGGILSPQAQLGDDRSDHEEQTMEFTTTVGGIQGGPPSDNGSEHASDEEMSMELTTVMGRLLAAKNNQLRKSILPSSSPVKDPVDDVPMDITMDLAQGIGRILPADGEDNERDSADGHDGGNNVDEATVGMDITTAVGGIIKPVSSVERTAAKKLMEQEADQPEVTTITDPVSLKSPPKQPTLQVIQGDSPGLSAFRGKGLRNSIGLLFPATPKSPPKSTTPVHQRRTRSQGPDLPPRSPTRRGSRTPSPRRQVSPPKAVSPREKTTPSSKSPAISSSSLFQRDATTGSTTPRVVLTPQRPKLSGIGVDRSGIGSPRVTEILDRRSSIGDTAAIFSPVPVPQYRKAVTFGNPRVMEEEVDRDRRADQERESSRRNLEKEADDATSNLKEMIEGLSPKKKPFKGRKSLHVGSARGVLGKRPPELDNDSDAEEQDGVKRLRGREGSPVKNIKLQQPPSKAETTGSRPTLQSSQGLNDTENSTVTPTATQSPPKATTPKEPGRFRDVDNDQPTATFTLNVTQSMNIADLQPPDDNEERIHLQDFLNLTSIRFMELTTTKRRHTIAPSARKDSLSSGEEDISLEKCVVAGACTVPMLELYQHSCRELKKYISEGRRIVREIETETFMENPPLFREYITASPEFKLLMDNQFKNVKTHARLQSKAMWYEWRTKLQEGLREGLVKTAEGMIADEELLDQQQILLSSVLPALLKQLEALDRECENLEAVATELKDCDPEELESARADLIAVDEDMEAKAREIAQLREQLQATEESVGQLVKQKQQCSTDIKEAEKKREECRGWSSTEISALKARVDAIEKEHGWAITGIAGTSVSMTYRKEIELVFDIAGLRAGQQASRIDLWYIAATREHKPLPSTTEKDFCLQCIRDHVRSIAQPKTEPRRILSLVSAAWDHANALANQVSQLNLTFPTAVQRTSDSAISIRSSLQLVPLQTKVEVVLRVQSAAGANGLQFIVSSQAAVLYGEQFNAGKMEEFLSSRIGDHIKLDKQVEDWCDVVSELHSKLLARGSK</sequence>
<gene>
    <name evidence="4" type="ORF">SLS53_004080</name>
</gene>
<dbReference type="Pfam" id="PF08317">
    <property type="entry name" value="Spc7"/>
    <property type="match status" value="1"/>
</dbReference>
<feature type="region of interest" description="Disordered" evidence="2">
    <location>
        <begin position="602"/>
        <end position="760"/>
    </location>
</feature>
<feature type="compositionally biased region" description="Low complexity" evidence="2">
    <location>
        <begin position="196"/>
        <end position="205"/>
    </location>
</feature>
<feature type="region of interest" description="Disordered" evidence="2">
    <location>
        <begin position="796"/>
        <end position="954"/>
    </location>
</feature>
<protein>
    <recommendedName>
        <fullName evidence="3">Spc7 kinetochore protein domain-containing protein</fullName>
    </recommendedName>
</protein>
<feature type="domain" description="Spc7 kinetochore protein" evidence="3">
    <location>
        <begin position="969"/>
        <end position="1286"/>
    </location>
</feature>
<dbReference type="Pfam" id="PF18210">
    <property type="entry name" value="Knl1_RWD_C"/>
    <property type="match status" value="1"/>
</dbReference>
<feature type="region of interest" description="Disordered" evidence="2">
    <location>
        <begin position="86"/>
        <end position="405"/>
    </location>
</feature>
<evidence type="ECO:0000259" key="3">
    <source>
        <dbReference type="SMART" id="SM00787"/>
    </source>
</evidence>
<feature type="region of interest" description="Disordered" evidence="2">
    <location>
        <begin position="474"/>
        <end position="496"/>
    </location>
</feature>
<dbReference type="GO" id="GO:1990758">
    <property type="term" value="P:mitotic sister chromatid biorientation"/>
    <property type="evidence" value="ECO:0007669"/>
    <property type="project" value="TreeGrafter"/>
</dbReference>
<dbReference type="InterPro" id="IPR013253">
    <property type="entry name" value="Spc7_domain"/>
</dbReference>
<feature type="compositionally biased region" description="Basic and acidic residues" evidence="2">
    <location>
        <begin position="800"/>
        <end position="824"/>
    </location>
</feature>
<accession>A0AAN9U951</accession>
<feature type="compositionally biased region" description="Basic and acidic residues" evidence="2">
    <location>
        <begin position="238"/>
        <end position="250"/>
    </location>
</feature>
<dbReference type="EMBL" id="JAJSPL020000013">
    <property type="protein sequence ID" value="KAK7743546.1"/>
    <property type="molecule type" value="Genomic_DNA"/>
</dbReference>
<feature type="compositionally biased region" description="Acidic residues" evidence="2">
    <location>
        <begin position="869"/>
        <end position="878"/>
    </location>
</feature>
<dbReference type="SMART" id="SM01315">
    <property type="entry name" value="Spc7_N"/>
    <property type="match status" value="1"/>
</dbReference>
<feature type="compositionally biased region" description="Low complexity" evidence="2">
    <location>
        <begin position="713"/>
        <end position="725"/>
    </location>
</feature>
<keyword evidence="1" id="KW-0175">Coiled coil</keyword>
<feature type="compositionally biased region" description="Polar residues" evidence="2">
    <location>
        <begin position="726"/>
        <end position="738"/>
    </location>
</feature>
<dbReference type="Proteomes" id="UP001320245">
    <property type="component" value="Unassembled WGS sequence"/>
</dbReference>
<evidence type="ECO:0000313" key="4">
    <source>
        <dbReference type="EMBL" id="KAK7743546.1"/>
    </source>
</evidence>
<dbReference type="PANTHER" id="PTHR28260">
    <property type="entry name" value="SPINDLE POLE BODY COMPONENT SPC105"/>
    <property type="match status" value="1"/>
</dbReference>
<keyword evidence="5" id="KW-1185">Reference proteome</keyword>
<feature type="compositionally biased region" description="Acidic residues" evidence="2">
    <location>
        <begin position="275"/>
        <end position="284"/>
    </location>
</feature>
<reference evidence="4 5" key="1">
    <citation type="journal article" date="2023" name="PLoS ONE">
        <title>Cytospora paraplurivora sp. nov. isolated from orchards with fruit tree decline syndrome in Ontario, Canada.</title>
        <authorList>
            <person name="Ilyukhin E."/>
            <person name="Nguyen H.D.T."/>
            <person name="Castle A.J."/>
            <person name="Ellouze W."/>
        </authorList>
    </citation>
    <scope>NUCLEOTIDE SEQUENCE [LARGE SCALE GENOMIC DNA]</scope>
    <source>
        <strain evidence="4 5">FDS-564</strain>
    </source>
</reference>
<name>A0AAN9U951_9PEZI</name>
<feature type="compositionally biased region" description="Acidic residues" evidence="2">
    <location>
        <begin position="228"/>
        <end position="237"/>
    </location>
</feature>